<dbReference type="Gene3D" id="1.25.40.20">
    <property type="entry name" value="Ankyrin repeat-containing domain"/>
    <property type="match status" value="2"/>
</dbReference>
<dbReference type="PROSITE" id="PS50088">
    <property type="entry name" value="ANK_REPEAT"/>
    <property type="match status" value="3"/>
</dbReference>
<dbReference type="Pfam" id="PF12796">
    <property type="entry name" value="Ank_2"/>
    <property type="match status" value="2"/>
</dbReference>
<keyword evidence="4" id="KW-0812">Transmembrane</keyword>
<name>A0ABR4CUR7_9HELO</name>
<protein>
    <recommendedName>
        <fullName evidence="7">Ankyrin</fullName>
    </recommendedName>
</protein>
<accession>A0ABR4CUR7</accession>
<evidence type="ECO:0000256" key="2">
    <source>
        <dbReference type="ARBA" id="ARBA00023043"/>
    </source>
</evidence>
<organism evidence="5 6">
    <name type="scientific">Oculimacula yallundae</name>
    <dbReference type="NCBI Taxonomy" id="86028"/>
    <lineage>
        <taxon>Eukaryota</taxon>
        <taxon>Fungi</taxon>
        <taxon>Dikarya</taxon>
        <taxon>Ascomycota</taxon>
        <taxon>Pezizomycotina</taxon>
        <taxon>Leotiomycetes</taxon>
        <taxon>Helotiales</taxon>
        <taxon>Ploettnerulaceae</taxon>
        <taxon>Oculimacula</taxon>
    </lineage>
</organism>
<keyword evidence="4" id="KW-1133">Transmembrane helix</keyword>
<dbReference type="PANTHER" id="PTHR24166">
    <property type="entry name" value="ROLLING PEBBLES, ISOFORM B"/>
    <property type="match status" value="1"/>
</dbReference>
<comment type="caution">
    <text evidence="5">The sequence shown here is derived from an EMBL/GenBank/DDBJ whole genome shotgun (WGS) entry which is preliminary data.</text>
</comment>
<evidence type="ECO:0000313" key="6">
    <source>
        <dbReference type="Proteomes" id="UP001595075"/>
    </source>
</evidence>
<feature type="repeat" description="ANK" evidence="3">
    <location>
        <begin position="112"/>
        <end position="136"/>
    </location>
</feature>
<dbReference type="SUPFAM" id="SSF48403">
    <property type="entry name" value="Ankyrin repeat"/>
    <property type="match status" value="1"/>
</dbReference>
<dbReference type="Proteomes" id="UP001595075">
    <property type="component" value="Unassembled WGS sequence"/>
</dbReference>
<evidence type="ECO:0000313" key="5">
    <source>
        <dbReference type="EMBL" id="KAL2073659.1"/>
    </source>
</evidence>
<dbReference type="InterPro" id="IPR036770">
    <property type="entry name" value="Ankyrin_rpt-contain_sf"/>
</dbReference>
<evidence type="ECO:0008006" key="7">
    <source>
        <dbReference type="Google" id="ProtNLM"/>
    </source>
</evidence>
<keyword evidence="4" id="KW-0472">Membrane</keyword>
<reference evidence="5 6" key="1">
    <citation type="journal article" date="2024" name="Commun. Biol.">
        <title>Comparative genomic analysis of thermophilic fungi reveals convergent evolutionary adaptations and gene losses.</title>
        <authorList>
            <person name="Steindorff A.S."/>
            <person name="Aguilar-Pontes M.V."/>
            <person name="Robinson A.J."/>
            <person name="Andreopoulos B."/>
            <person name="LaButti K."/>
            <person name="Kuo A."/>
            <person name="Mondo S."/>
            <person name="Riley R."/>
            <person name="Otillar R."/>
            <person name="Haridas S."/>
            <person name="Lipzen A."/>
            <person name="Grimwood J."/>
            <person name="Schmutz J."/>
            <person name="Clum A."/>
            <person name="Reid I.D."/>
            <person name="Moisan M.C."/>
            <person name="Butler G."/>
            <person name="Nguyen T.T.M."/>
            <person name="Dewar K."/>
            <person name="Conant G."/>
            <person name="Drula E."/>
            <person name="Henrissat B."/>
            <person name="Hansel C."/>
            <person name="Singer S."/>
            <person name="Hutchinson M.I."/>
            <person name="de Vries R.P."/>
            <person name="Natvig D.O."/>
            <person name="Powell A.J."/>
            <person name="Tsang A."/>
            <person name="Grigoriev I.V."/>
        </authorList>
    </citation>
    <scope>NUCLEOTIDE SEQUENCE [LARGE SCALE GENOMIC DNA]</scope>
    <source>
        <strain evidence="5 6">CBS 494.80</strain>
    </source>
</reference>
<feature type="repeat" description="ANK" evidence="3">
    <location>
        <begin position="285"/>
        <end position="317"/>
    </location>
</feature>
<dbReference type="SMART" id="SM00248">
    <property type="entry name" value="ANK"/>
    <property type="match status" value="6"/>
</dbReference>
<dbReference type="InterPro" id="IPR002110">
    <property type="entry name" value="Ankyrin_rpt"/>
</dbReference>
<sequence length="388" mass="42966">MAVKAKNSLRSLLFALSFWTIVVGGVIYAFMSSTTDSSTTTSTLIEPGQKALFAAAAAGSWKDTSYNLKKGVKPSIRDAQLRTPLHLAAANGDKATVKLLLSYKNTGWYADANETPLHLAARHGNTEAVKLITRLGGHTWHTEMASDPKAIEKIKQAMGHKFDKYLQGFFERKSFSARELAAIYGHKDTALAFPMHSYDDLRHALACACMLGNVELVELLWDHHSNRPWTFRHSSLEKQVQSFPAPPFHLAVMSGNRAVVAFFLEKGLKATTDSRKTKKCYPYASYSSPAHYAAVVGDTKLLEMLQRRGADLTAEDYLHRTPLSYAVENLNEDAVELLVKQKYMEEKGWLRNSPKLFLGSGHVWGEIGSGLASISSSRIKNAMESLKP</sequence>
<dbReference type="PROSITE" id="PS50297">
    <property type="entry name" value="ANK_REP_REGION"/>
    <property type="match status" value="3"/>
</dbReference>
<evidence type="ECO:0000256" key="3">
    <source>
        <dbReference type="PROSITE-ProRule" id="PRU00023"/>
    </source>
</evidence>
<proteinExistence type="predicted"/>
<feature type="repeat" description="ANK" evidence="3">
    <location>
        <begin position="80"/>
        <end position="102"/>
    </location>
</feature>
<dbReference type="InterPro" id="IPR050889">
    <property type="entry name" value="Dendritic_Spine_Reg/Scaffold"/>
</dbReference>
<evidence type="ECO:0000256" key="1">
    <source>
        <dbReference type="ARBA" id="ARBA00022737"/>
    </source>
</evidence>
<evidence type="ECO:0000256" key="4">
    <source>
        <dbReference type="SAM" id="Phobius"/>
    </source>
</evidence>
<keyword evidence="6" id="KW-1185">Reference proteome</keyword>
<dbReference type="PANTHER" id="PTHR24166:SF48">
    <property type="entry name" value="PROTEIN VAPYRIN"/>
    <property type="match status" value="1"/>
</dbReference>
<keyword evidence="1" id="KW-0677">Repeat</keyword>
<keyword evidence="2 3" id="KW-0040">ANK repeat</keyword>
<dbReference type="PRINTS" id="PR01415">
    <property type="entry name" value="ANKYRIN"/>
</dbReference>
<gene>
    <name evidence="5" type="ORF">VTL71DRAFT_10985</name>
</gene>
<dbReference type="EMBL" id="JAZHXI010000003">
    <property type="protein sequence ID" value="KAL2073659.1"/>
    <property type="molecule type" value="Genomic_DNA"/>
</dbReference>
<feature type="transmembrane region" description="Helical" evidence="4">
    <location>
        <begin position="12"/>
        <end position="31"/>
    </location>
</feature>